<sequence>MTIGFIGLGHMGGPMARNLLAAGYPVVVHDVRREAADELVGLGAKWAGSAFDTAEPADVLITMLPGPRQVESVMADCVGVMRPGSTWIDMSTSTPEAARRAGAALDLRGVHRLDAPVSGMAKGAAAGMLQIFVGGAEETYIAQRPVLEAMGDPQRIFYVGGHGTGYTTKLAINLLWFMHLVATAEVLTLGVKGGVDLNVLRTALVASPANSNFLENDIRSVLENGDYDESFAMALACKDLGLAVDLGRDVGLPVEVSALVEQVYRRAKAIYGDASGEMIPVRLYEDIAKVQLRLGGVGAH</sequence>
<dbReference type="InterPro" id="IPR013328">
    <property type="entry name" value="6PGD_dom2"/>
</dbReference>
<dbReference type="InterPro" id="IPR036291">
    <property type="entry name" value="NAD(P)-bd_dom_sf"/>
</dbReference>
<dbReference type="InterPro" id="IPR008927">
    <property type="entry name" value="6-PGluconate_DH-like_C_sf"/>
</dbReference>
<gene>
    <name evidence="6" type="ORF">GC106_52520</name>
</gene>
<evidence type="ECO:0000256" key="3">
    <source>
        <dbReference type="ARBA" id="ARBA00023027"/>
    </source>
</evidence>
<feature type="domain" description="3-hydroxyisobutyrate dehydrogenase-like NAD-binding" evidence="5">
    <location>
        <begin position="163"/>
        <end position="283"/>
    </location>
</feature>
<dbReference type="Pfam" id="PF14833">
    <property type="entry name" value="NAD_binding_11"/>
    <property type="match status" value="1"/>
</dbReference>
<keyword evidence="3" id="KW-0520">NAD</keyword>
<keyword evidence="7" id="KW-1185">Reference proteome</keyword>
<dbReference type="InterPro" id="IPR015815">
    <property type="entry name" value="HIBADH-related"/>
</dbReference>
<dbReference type="PROSITE" id="PS00895">
    <property type="entry name" value="3_HYDROXYISOBUT_DH"/>
    <property type="match status" value="1"/>
</dbReference>
<dbReference type="Gene3D" id="1.10.1040.10">
    <property type="entry name" value="N-(1-d-carboxylethyl)-l-norvaline Dehydrogenase, domain 2"/>
    <property type="match status" value="1"/>
</dbReference>
<organism evidence="6 7">
    <name type="scientific">Kibdelosporangium persicum</name>
    <dbReference type="NCBI Taxonomy" id="2698649"/>
    <lineage>
        <taxon>Bacteria</taxon>
        <taxon>Bacillati</taxon>
        <taxon>Actinomycetota</taxon>
        <taxon>Actinomycetes</taxon>
        <taxon>Pseudonocardiales</taxon>
        <taxon>Pseudonocardiaceae</taxon>
        <taxon>Kibdelosporangium</taxon>
    </lineage>
</organism>
<dbReference type="EMBL" id="JAAATY010000017">
    <property type="protein sequence ID" value="NRN68011.1"/>
    <property type="molecule type" value="Genomic_DNA"/>
</dbReference>
<comment type="caution">
    <text evidence="6">The sequence shown here is derived from an EMBL/GenBank/DDBJ whole genome shotgun (WGS) entry which is preliminary data.</text>
</comment>
<dbReference type="Proteomes" id="UP000763557">
    <property type="component" value="Unassembled WGS sequence"/>
</dbReference>
<protein>
    <submittedName>
        <fullName evidence="6">3-hydroxyisobutyrate dehydrogenase MmsB</fullName>
    </submittedName>
</protein>
<dbReference type="InterPro" id="IPR002204">
    <property type="entry name" value="3-OH-isobutyrate_DH-rel_CS"/>
</dbReference>
<evidence type="ECO:0000256" key="1">
    <source>
        <dbReference type="ARBA" id="ARBA00009080"/>
    </source>
</evidence>
<dbReference type="InterPro" id="IPR029154">
    <property type="entry name" value="HIBADH-like_NADP-bd"/>
</dbReference>
<evidence type="ECO:0000256" key="2">
    <source>
        <dbReference type="ARBA" id="ARBA00023002"/>
    </source>
</evidence>
<dbReference type="PIRSF" id="PIRSF000103">
    <property type="entry name" value="HIBADH"/>
    <property type="match status" value="1"/>
</dbReference>
<dbReference type="InterPro" id="IPR006115">
    <property type="entry name" value="6PGDH_NADP-bd"/>
</dbReference>
<dbReference type="PANTHER" id="PTHR22981">
    <property type="entry name" value="3-HYDROXYISOBUTYRATE DEHYDROGENASE-RELATED"/>
    <property type="match status" value="1"/>
</dbReference>
<evidence type="ECO:0000259" key="5">
    <source>
        <dbReference type="Pfam" id="PF14833"/>
    </source>
</evidence>
<keyword evidence="2" id="KW-0560">Oxidoreductase</keyword>
<evidence type="ECO:0000259" key="4">
    <source>
        <dbReference type="Pfam" id="PF03446"/>
    </source>
</evidence>
<comment type="similarity">
    <text evidence="1">Belongs to the HIBADH-related family.</text>
</comment>
<dbReference type="SUPFAM" id="SSF48179">
    <property type="entry name" value="6-phosphogluconate dehydrogenase C-terminal domain-like"/>
    <property type="match status" value="1"/>
</dbReference>
<name>A0ABX2FAT8_9PSEU</name>
<reference evidence="6 7" key="1">
    <citation type="submission" date="2020-01" db="EMBL/GenBank/DDBJ databases">
        <title>Kibdelosporangium persica a novel Actinomycetes from a hot desert in Iran.</title>
        <authorList>
            <person name="Safaei N."/>
            <person name="Zaburannyi N."/>
            <person name="Mueller R."/>
            <person name="Wink J."/>
        </authorList>
    </citation>
    <scope>NUCLEOTIDE SEQUENCE [LARGE SCALE GENOMIC DNA]</scope>
    <source>
        <strain evidence="6 7">4NS15</strain>
    </source>
</reference>
<dbReference type="Pfam" id="PF03446">
    <property type="entry name" value="NAD_binding_2"/>
    <property type="match status" value="1"/>
</dbReference>
<accession>A0ABX2FAT8</accession>
<dbReference type="PANTHER" id="PTHR22981:SF7">
    <property type="entry name" value="3-HYDROXYISOBUTYRATE DEHYDROGENASE, MITOCHONDRIAL"/>
    <property type="match status" value="1"/>
</dbReference>
<dbReference type="Gene3D" id="3.40.50.720">
    <property type="entry name" value="NAD(P)-binding Rossmann-like Domain"/>
    <property type="match status" value="1"/>
</dbReference>
<proteinExistence type="inferred from homology"/>
<evidence type="ECO:0000313" key="7">
    <source>
        <dbReference type="Proteomes" id="UP000763557"/>
    </source>
</evidence>
<feature type="domain" description="6-phosphogluconate dehydrogenase NADP-binding" evidence="4">
    <location>
        <begin position="2"/>
        <end position="160"/>
    </location>
</feature>
<dbReference type="SUPFAM" id="SSF51735">
    <property type="entry name" value="NAD(P)-binding Rossmann-fold domains"/>
    <property type="match status" value="1"/>
</dbReference>
<evidence type="ECO:0000313" key="6">
    <source>
        <dbReference type="EMBL" id="NRN68011.1"/>
    </source>
</evidence>
<dbReference type="RefSeq" id="WP_173136628.1">
    <property type="nucleotide sequence ID" value="NZ_CBCSGW010000009.1"/>
</dbReference>